<accession>A0AAV1IDQ0</accession>
<evidence type="ECO:0000256" key="3">
    <source>
        <dbReference type="ARBA" id="ARBA00022723"/>
    </source>
</evidence>
<dbReference type="PRINTS" id="PR00465">
    <property type="entry name" value="EP450IV"/>
</dbReference>
<organism evidence="10 11">
    <name type="scientific">Coccomyxa viridis</name>
    <dbReference type="NCBI Taxonomy" id="1274662"/>
    <lineage>
        <taxon>Eukaryota</taxon>
        <taxon>Viridiplantae</taxon>
        <taxon>Chlorophyta</taxon>
        <taxon>core chlorophytes</taxon>
        <taxon>Trebouxiophyceae</taxon>
        <taxon>Trebouxiophyceae incertae sedis</taxon>
        <taxon>Coccomyxaceae</taxon>
        <taxon>Coccomyxa</taxon>
    </lineage>
</organism>
<evidence type="ECO:0000256" key="4">
    <source>
        <dbReference type="ARBA" id="ARBA00023002"/>
    </source>
</evidence>
<dbReference type="EMBL" id="CAUYUE010000010">
    <property type="protein sequence ID" value="CAK0784332.1"/>
    <property type="molecule type" value="Genomic_DNA"/>
</dbReference>
<keyword evidence="9" id="KW-0812">Transmembrane</keyword>
<keyword evidence="2 7" id="KW-0349">Heme</keyword>
<dbReference type="GO" id="GO:0004497">
    <property type="term" value="F:monooxygenase activity"/>
    <property type="evidence" value="ECO:0007669"/>
    <property type="project" value="UniProtKB-KW"/>
</dbReference>
<dbReference type="GO" id="GO:0020037">
    <property type="term" value="F:heme binding"/>
    <property type="evidence" value="ECO:0007669"/>
    <property type="project" value="InterPro"/>
</dbReference>
<keyword evidence="5 7" id="KW-0408">Iron</keyword>
<evidence type="ECO:0000256" key="1">
    <source>
        <dbReference type="ARBA" id="ARBA00010617"/>
    </source>
</evidence>
<keyword evidence="9" id="KW-1133">Transmembrane helix</keyword>
<evidence type="ECO:0000256" key="7">
    <source>
        <dbReference type="PIRSR" id="PIRSR602403-1"/>
    </source>
</evidence>
<dbReference type="InterPro" id="IPR017972">
    <property type="entry name" value="Cyt_P450_CS"/>
</dbReference>
<feature type="binding site" description="axial binding residue" evidence="7">
    <location>
        <position position="472"/>
    </location>
    <ligand>
        <name>heme</name>
        <dbReference type="ChEBI" id="CHEBI:30413"/>
    </ligand>
    <ligandPart>
        <name>Fe</name>
        <dbReference type="ChEBI" id="CHEBI:18248"/>
    </ligandPart>
</feature>
<dbReference type="InterPro" id="IPR001128">
    <property type="entry name" value="Cyt_P450"/>
</dbReference>
<keyword evidence="3 7" id="KW-0479">Metal-binding</keyword>
<evidence type="ECO:0000256" key="5">
    <source>
        <dbReference type="ARBA" id="ARBA00023004"/>
    </source>
</evidence>
<evidence type="ECO:0000313" key="11">
    <source>
        <dbReference type="Proteomes" id="UP001314263"/>
    </source>
</evidence>
<dbReference type="GO" id="GO:0016705">
    <property type="term" value="F:oxidoreductase activity, acting on paired donors, with incorporation or reduction of molecular oxygen"/>
    <property type="evidence" value="ECO:0007669"/>
    <property type="project" value="InterPro"/>
</dbReference>
<evidence type="ECO:0000256" key="8">
    <source>
        <dbReference type="RuleBase" id="RU000461"/>
    </source>
</evidence>
<feature type="transmembrane region" description="Helical" evidence="9">
    <location>
        <begin position="20"/>
        <end position="36"/>
    </location>
</feature>
<dbReference type="PANTHER" id="PTHR24291:SF50">
    <property type="entry name" value="BIFUNCTIONAL ALBAFLAVENONE MONOOXYGENASE_TERPENE SYNTHASE"/>
    <property type="match status" value="1"/>
</dbReference>
<dbReference type="GO" id="GO:0005506">
    <property type="term" value="F:iron ion binding"/>
    <property type="evidence" value="ECO:0007669"/>
    <property type="project" value="InterPro"/>
</dbReference>
<reference evidence="10 11" key="1">
    <citation type="submission" date="2023-10" db="EMBL/GenBank/DDBJ databases">
        <authorList>
            <person name="Maclean D."/>
            <person name="Macfadyen A."/>
        </authorList>
    </citation>
    <scope>NUCLEOTIDE SEQUENCE [LARGE SCALE GENOMIC DNA]</scope>
</reference>
<dbReference type="Gene3D" id="1.10.630.10">
    <property type="entry name" value="Cytochrome P450"/>
    <property type="match status" value="1"/>
</dbReference>
<protein>
    <recommendedName>
        <fullName evidence="12">Cytochrome P450</fullName>
    </recommendedName>
</protein>
<dbReference type="InterPro" id="IPR036396">
    <property type="entry name" value="Cyt_P450_sf"/>
</dbReference>
<evidence type="ECO:0000256" key="9">
    <source>
        <dbReference type="SAM" id="Phobius"/>
    </source>
</evidence>
<keyword evidence="6 8" id="KW-0503">Monooxygenase</keyword>
<comment type="cofactor">
    <cofactor evidence="7">
        <name>heme</name>
        <dbReference type="ChEBI" id="CHEBI:30413"/>
    </cofactor>
</comment>
<dbReference type="PROSITE" id="PS00086">
    <property type="entry name" value="CYTOCHROME_P450"/>
    <property type="match status" value="1"/>
</dbReference>
<evidence type="ECO:0008006" key="12">
    <source>
        <dbReference type="Google" id="ProtNLM"/>
    </source>
</evidence>
<sequence length="531" mass="58823">MELLEHHVGCLTAVLQRELLRVFLLIAFAYCVMRIWRSCINILRLKNWGNHIPGPKESWLRGNAREMTDAGGLAFFLTYLHDRYGPLARYWDGVGGLCVSMRDPAMLQQVGVMKLEKPADGLVFLKGLLGQRSIGYKTGKEAKARRQLWHAVLFSRRFQQSMLSSITGEVQRITATWPQKNGGKGGEFQLEFSEAARRLWLQLNQINAFGPHCDAGGQPLYELFTEAVQLLQQLQFSAVPLVPFSPTWIKKRRLLGQVHRAVTACIDAAMKARSERHTVQDSEMRVGYGAGDLLTLLLEAKHQDGRPAFSKQEVHDEVLTLLYGVYDNSPILSHTMHHLACNQELQRTAQAEVDAVWGSSAPSTIEHLTNLRFIRACLEEGLRMSAGSGIIWRTLEADAQAGGYAIPRGATVVAPVGCIHHDPAHWPEPQKFSPGRFLEGGGASFGPEAKPLKHPGGHPLAFMPFGFGTRNCLGQSYALTIGALVIGHILQHCTVTLSGGAEREIALKCQNLSLEARDGVHLTFNPRHSKK</sequence>
<keyword evidence="4 8" id="KW-0560">Oxidoreductase</keyword>
<evidence type="ECO:0000313" key="10">
    <source>
        <dbReference type="EMBL" id="CAK0784332.1"/>
    </source>
</evidence>
<gene>
    <name evidence="10" type="ORF">CVIRNUC_007536</name>
</gene>
<dbReference type="Pfam" id="PF00067">
    <property type="entry name" value="p450"/>
    <property type="match status" value="1"/>
</dbReference>
<dbReference type="InterPro" id="IPR050196">
    <property type="entry name" value="Cytochrome_P450_Monoox"/>
</dbReference>
<evidence type="ECO:0000256" key="6">
    <source>
        <dbReference type="ARBA" id="ARBA00023033"/>
    </source>
</evidence>
<keyword evidence="11" id="KW-1185">Reference proteome</keyword>
<dbReference type="SUPFAM" id="SSF48264">
    <property type="entry name" value="Cytochrome P450"/>
    <property type="match status" value="1"/>
</dbReference>
<dbReference type="AlphaFoldDB" id="A0AAV1IDQ0"/>
<dbReference type="CDD" id="cd00302">
    <property type="entry name" value="cytochrome_P450"/>
    <property type="match status" value="1"/>
</dbReference>
<evidence type="ECO:0000256" key="2">
    <source>
        <dbReference type="ARBA" id="ARBA00022617"/>
    </source>
</evidence>
<proteinExistence type="inferred from homology"/>
<comment type="similarity">
    <text evidence="1 8">Belongs to the cytochrome P450 family.</text>
</comment>
<dbReference type="InterPro" id="IPR002403">
    <property type="entry name" value="Cyt_P450_E_grp-IV"/>
</dbReference>
<dbReference type="Proteomes" id="UP001314263">
    <property type="component" value="Unassembled WGS sequence"/>
</dbReference>
<dbReference type="PANTHER" id="PTHR24291">
    <property type="entry name" value="CYTOCHROME P450 FAMILY 4"/>
    <property type="match status" value="1"/>
</dbReference>
<comment type="caution">
    <text evidence="10">The sequence shown here is derived from an EMBL/GenBank/DDBJ whole genome shotgun (WGS) entry which is preliminary data.</text>
</comment>
<keyword evidence="9" id="KW-0472">Membrane</keyword>
<name>A0AAV1IDQ0_9CHLO</name>